<keyword evidence="4" id="KW-0813">Transport</keyword>
<dbReference type="CDD" id="cd00170">
    <property type="entry name" value="SEC14"/>
    <property type="match status" value="1"/>
</dbReference>
<evidence type="ECO:0000256" key="4">
    <source>
        <dbReference type="ARBA" id="ARBA00022448"/>
    </source>
</evidence>
<dbReference type="InterPro" id="IPR001251">
    <property type="entry name" value="CRAL-TRIO_dom"/>
</dbReference>
<keyword evidence="7" id="KW-0446">Lipid-binding</keyword>
<dbReference type="PROSITE" id="PS50191">
    <property type="entry name" value="CRAL_TRIO"/>
    <property type="match status" value="1"/>
</dbReference>
<name>A0A9Q1KFZ2_9CARY</name>
<feature type="compositionally biased region" description="Low complexity" evidence="10">
    <location>
        <begin position="164"/>
        <end position="194"/>
    </location>
</feature>
<keyword evidence="6" id="KW-0132">Cell division</keyword>
<dbReference type="InterPro" id="IPR011074">
    <property type="entry name" value="CRAL/TRIO_N_dom"/>
</dbReference>
<feature type="domain" description="CRAL-TRIO" evidence="11">
    <location>
        <begin position="265"/>
        <end position="447"/>
    </location>
</feature>
<evidence type="ECO:0000256" key="8">
    <source>
        <dbReference type="ARBA" id="ARBA00023136"/>
    </source>
</evidence>
<evidence type="ECO:0000256" key="6">
    <source>
        <dbReference type="ARBA" id="ARBA00022618"/>
    </source>
</evidence>
<keyword evidence="8" id="KW-0472">Membrane</keyword>
<evidence type="ECO:0008006" key="15">
    <source>
        <dbReference type="Google" id="ProtNLM"/>
    </source>
</evidence>
<gene>
    <name evidence="13" type="ORF">Cgig2_005180</name>
</gene>
<dbReference type="SUPFAM" id="SSF52087">
    <property type="entry name" value="CRAL/TRIO domain"/>
    <property type="match status" value="1"/>
</dbReference>
<dbReference type="EMBL" id="JAKOGI010000144">
    <property type="protein sequence ID" value="KAJ8442240.1"/>
    <property type="molecule type" value="Genomic_DNA"/>
</dbReference>
<dbReference type="OrthoDB" id="75724at2759"/>
<evidence type="ECO:0000256" key="9">
    <source>
        <dbReference type="ARBA" id="ARBA00023306"/>
    </source>
</evidence>
<evidence type="ECO:0000256" key="3">
    <source>
        <dbReference type="ARBA" id="ARBA00007155"/>
    </source>
</evidence>
<comment type="caution">
    <text evidence="13">The sequence shown here is derived from an EMBL/GenBank/DDBJ whole genome shotgun (WGS) entry which is preliminary data.</text>
</comment>
<evidence type="ECO:0000256" key="10">
    <source>
        <dbReference type="SAM" id="MobiDB-lite"/>
    </source>
</evidence>
<dbReference type="PANTHER" id="PTHR45932:SF17">
    <property type="entry name" value="CELLULAR RETINALDEHYDE-BINDING_TRIPLE FUNCTION DOMAIN-CONTAINING PROTEIN"/>
    <property type="match status" value="1"/>
</dbReference>
<dbReference type="InterPro" id="IPR056794">
    <property type="entry name" value="PATL1-6_C_GOLD"/>
</dbReference>
<dbReference type="SMART" id="SM01100">
    <property type="entry name" value="CRAL_TRIO_N"/>
    <property type="match status" value="1"/>
</dbReference>
<accession>A0A9Q1KFZ2</accession>
<feature type="compositionally biased region" description="Basic and acidic residues" evidence="10">
    <location>
        <begin position="195"/>
        <end position="214"/>
    </location>
</feature>
<dbReference type="PANTHER" id="PTHR45932">
    <property type="entry name" value="PATELLIN-1"/>
    <property type="match status" value="1"/>
</dbReference>
<dbReference type="InterPro" id="IPR009038">
    <property type="entry name" value="GOLD_dom"/>
</dbReference>
<dbReference type="Gene3D" id="3.40.525.10">
    <property type="entry name" value="CRAL-TRIO lipid binding domain"/>
    <property type="match status" value="1"/>
</dbReference>
<dbReference type="Proteomes" id="UP001153076">
    <property type="component" value="Unassembled WGS sequence"/>
</dbReference>
<feature type="compositionally biased region" description="Basic and acidic residues" evidence="10">
    <location>
        <begin position="141"/>
        <end position="154"/>
    </location>
</feature>
<protein>
    <recommendedName>
        <fullName evidence="15">Patellin-3</fullName>
    </recommendedName>
</protein>
<evidence type="ECO:0000259" key="11">
    <source>
        <dbReference type="PROSITE" id="PS50191"/>
    </source>
</evidence>
<dbReference type="AlphaFoldDB" id="A0A9Q1KFZ2"/>
<dbReference type="InterPro" id="IPR036273">
    <property type="entry name" value="CRAL/TRIO_N_dom_sf"/>
</dbReference>
<evidence type="ECO:0000256" key="7">
    <source>
        <dbReference type="ARBA" id="ARBA00023121"/>
    </source>
</evidence>
<keyword evidence="5" id="KW-0963">Cytoplasm</keyword>
<evidence type="ECO:0000313" key="14">
    <source>
        <dbReference type="Proteomes" id="UP001153076"/>
    </source>
</evidence>
<dbReference type="SMART" id="SM00516">
    <property type="entry name" value="SEC14"/>
    <property type="match status" value="1"/>
</dbReference>
<dbReference type="GO" id="GO:0051301">
    <property type="term" value="P:cell division"/>
    <property type="evidence" value="ECO:0007669"/>
    <property type="project" value="UniProtKB-KW"/>
</dbReference>
<keyword evidence="14" id="KW-1185">Reference proteome</keyword>
<evidence type="ECO:0000256" key="1">
    <source>
        <dbReference type="ARBA" id="ARBA00004370"/>
    </source>
</evidence>
<organism evidence="13 14">
    <name type="scientific">Carnegiea gigantea</name>
    <dbReference type="NCBI Taxonomy" id="171969"/>
    <lineage>
        <taxon>Eukaryota</taxon>
        <taxon>Viridiplantae</taxon>
        <taxon>Streptophyta</taxon>
        <taxon>Embryophyta</taxon>
        <taxon>Tracheophyta</taxon>
        <taxon>Spermatophyta</taxon>
        <taxon>Magnoliopsida</taxon>
        <taxon>eudicotyledons</taxon>
        <taxon>Gunneridae</taxon>
        <taxon>Pentapetalae</taxon>
        <taxon>Caryophyllales</taxon>
        <taxon>Cactineae</taxon>
        <taxon>Cactaceae</taxon>
        <taxon>Cactoideae</taxon>
        <taxon>Echinocereeae</taxon>
        <taxon>Carnegiea</taxon>
    </lineage>
</organism>
<dbReference type="Pfam" id="PF00650">
    <property type="entry name" value="CRAL_TRIO"/>
    <property type="match status" value="1"/>
</dbReference>
<dbReference type="Pfam" id="PF25099">
    <property type="entry name" value="GOLD_PATL1_C"/>
    <property type="match status" value="1"/>
</dbReference>
<evidence type="ECO:0000256" key="5">
    <source>
        <dbReference type="ARBA" id="ARBA00022490"/>
    </source>
</evidence>
<dbReference type="InterPro" id="IPR036865">
    <property type="entry name" value="CRAL-TRIO_dom_sf"/>
</dbReference>
<dbReference type="SUPFAM" id="SSF46938">
    <property type="entry name" value="CRAL/TRIO N-terminal domain"/>
    <property type="match status" value="1"/>
</dbReference>
<keyword evidence="9" id="KW-0131">Cell cycle</keyword>
<reference evidence="13" key="1">
    <citation type="submission" date="2022-04" db="EMBL/GenBank/DDBJ databases">
        <title>Carnegiea gigantea Genome sequencing and assembly v2.</title>
        <authorList>
            <person name="Copetti D."/>
            <person name="Sanderson M.J."/>
            <person name="Burquez A."/>
            <person name="Wojciechowski M.F."/>
        </authorList>
    </citation>
    <scope>NUCLEOTIDE SEQUENCE</scope>
    <source>
        <strain evidence="13">SGP5-SGP5p</strain>
        <tissue evidence="13">Aerial part</tissue>
    </source>
</reference>
<evidence type="ECO:0000256" key="2">
    <source>
        <dbReference type="ARBA" id="ARBA00004496"/>
    </source>
</evidence>
<proteinExistence type="inferred from homology"/>
<sequence>MAEGALKATASTEEVVVVAEEQKSPMAADSPLESPVKEPVVAAVADTTTMLHEAIDEKKVVNDDQLLSAGEKKALAELKQLLQDAINRHEFDFTTTPIIPPLPQPAVETEETEAANVVAVVGTEPEEECKKEAVDEEEKELVEPKEPTKEEDNGTKTVEAIEETVVSVVPPSTSQGEQEQNAENSSAAASSSPPRQEEEGKTKVEEPSEEKTSSDEVSLWGVPLFKDERTDTILWKFLRARDFKVKEAFTMIKNTLKWRKEFNIDGLLEEDLGLGTLLLEKAAFMHGVTKDGHPVCYNVYGIFQDKDVYQKMFADQEKREKFLKWRIQVMERSARKLDFRPGGISTIVQVNDLHNSPGPAKWELRQATKQALHLLQDNYPEFVAKQVFINVPWWYMAVNKMISPFLTQRTKSKFVVAGPSKSAETLFSYISPEQVPVEYGGLSKEGEVFGDKDGVTQIIIKPTCKETVEFAVTEACNLTWEVRVVGWEASYGAEFVPNATDGYTVIIQKIRKVGPTEETIITNSFKSSEPGKVALTIHNSSSKKKRLLYRLKSFPVSSSF</sequence>
<comment type="subcellular location">
    <subcellularLocation>
        <location evidence="2">Cytoplasm</location>
    </subcellularLocation>
    <subcellularLocation>
        <location evidence="1">Membrane</location>
    </subcellularLocation>
</comment>
<dbReference type="GO" id="GO:0005737">
    <property type="term" value="C:cytoplasm"/>
    <property type="evidence" value="ECO:0007669"/>
    <property type="project" value="UniProtKB-SubCell"/>
</dbReference>
<dbReference type="Pfam" id="PF03765">
    <property type="entry name" value="CRAL_TRIO_N"/>
    <property type="match status" value="1"/>
</dbReference>
<dbReference type="PRINTS" id="PR00180">
    <property type="entry name" value="CRETINALDHBP"/>
</dbReference>
<dbReference type="InterPro" id="IPR044834">
    <property type="entry name" value="PATL"/>
</dbReference>
<evidence type="ECO:0000259" key="12">
    <source>
        <dbReference type="PROSITE" id="PS50866"/>
    </source>
</evidence>
<dbReference type="PROSITE" id="PS50866">
    <property type="entry name" value="GOLD"/>
    <property type="match status" value="1"/>
</dbReference>
<dbReference type="GO" id="GO:0008289">
    <property type="term" value="F:lipid binding"/>
    <property type="evidence" value="ECO:0007669"/>
    <property type="project" value="UniProtKB-KW"/>
</dbReference>
<dbReference type="GO" id="GO:0016020">
    <property type="term" value="C:membrane"/>
    <property type="evidence" value="ECO:0007669"/>
    <property type="project" value="UniProtKB-SubCell"/>
</dbReference>
<comment type="similarity">
    <text evidence="3">Belongs to the patellin family.</text>
</comment>
<feature type="domain" description="GOLD" evidence="12">
    <location>
        <begin position="452"/>
        <end position="553"/>
    </location>
</feature>
<feature type="region of interest" description="Disordered" evidence="10">
    <location>
        <begin position="123"/>
        <end position="216"/>
    </location>
</feature>
<evidence type="ECO:0000313" key="13">
    <source>
        <dbReference type="EMBL" id="KAJ8442240.1"/>
    </source>
</evidence>